<dbReference type="EMBL" id="FQYX01000010">
    <property type="protein sequence ID" value="SHJ05607.1"/>
    <property type="molecule type" value="Genomic_DNA"/>
</dbReference>
<dbReference type="STRING" id="558155.SAMN04487911_11050"/>
<dbReference type="Pfam" id="PF13649">
    <property type="entry name" value="Methyltransf_25"/>
    <property type="match status" value="1"/>
</dbReference>
<dbReference type="PANTHER" id="PTHR43861:SF3">
    <property type="entry name" value="PUTATIVE (AFU_ORTHOLOGUE AFUA_2G14390)-RELATED"/>
    <property type="match status" value="1"/>
</dbReference>
<dbReference type="RefSeq" id="WP_072764254.1">
    <property type="nucleotide sequence ID" value="NZ_FQYX01000010.1"/>
</dbReference>
<evidence type="ECO:0000313" key="4">
    <source>
        <dbReference type="Proteomes" id="UP000184231"/>
    </source>
</evidence>
<dbReference type="Gene3D" id="3.40.50.150">
    <property type="entry name" value="Vaccinia Virus protein VP39"/>
    <property type="match status" value="1"/>
</dbReference>
<keyword evidence="3" id="KW-0489">Methyltransferase</keyword>
<gene>
    <name evidence="3" type="ORF">SAMN04487911_11050</name>
</gene>
<evidence type="ECO:0000256" key="1">
    <source>
        <dbReference type="ARBA" id="ARBA00022679"/>
    </source>
</evidence>
<dbReference type="PANTHER" id="PTHR43861">
    <property type="entry name" value="TRANS-ACONITATE 2-METHYLTRANSFERASE-RELATED"/>
    <property type="match status" value="1"/>
</dbReference>
<keyword evidence="4" id="KW-1185">Reference proteome</keyword>
<protein>
    <submittedName>
        <fullName evidence="3">Methyltransferase domain-containing protein</fullName>
    </submittedName>
</protein>
<dbReference type="InterPro" id="IPR041698">
    <property type="entry name" value="Methyltransf_25"/>
</dbReference>
<dbReference type="SUPFAM" id="SSF53335">
    <property type="entry name" value="S-adenosyl-L-methionine-dependent methyltransferases"/>
    <property type="match status" value="1"/>
</dbReference>
<dbReference type="AlphaFoldDB" id="A0A1M6G725"/>
<evidence type="ECO:0000313" key="3">
    <source>
        <dbReference type="EMBL" id="SHJ05607.1"/>
    </source>
</evidence>
<keyword evidence="1 3" id="KW-0808">Transferase</keyword>
<reference evidence="3 4" key="1">
    <citation type="submission" date="2016-11" db="EMBL/GenBank/DDBJ databases">
        <authorList>
            <person name="Jaros S."/>
            <person name="Januszkiewicz K."/>
            <person name="Wedrychowicz H."/>
        </authorList>
    </citation>
    <scope>NUCLEOTIDE SEQUENCE [LARGE SCALE GENOMIC DNA]</scope>
    <source>
        <strain evidence="3 4">CGMCC 1.8863</strain>
    </source>
</reference>
<evidence type="ECO:0000259" key="2">
    <source>
        <dbReference type="Pfam" id="PF13649"/>
    </source>
</evidence>
<name>A0A1M6G725_9FLAO</name>
<accession>A0A1M6G725</accession>
<sequence length="239" mass="27435">MNFNTRSSEIERMDNLSVDLVSLQEILFDINRVNSLLNGYSITLKAIKKIIQENPKNSYTIIDMGCGDGTMLRKVVRYFKNEPFKLNLIGIDLSEKGIEIAKAMSTSFSNISYQNRDILSLEAHEIDCDIILSTLTMHHFSSQEIPLFLDQFVKIARLGVIINDLQRSRLAYGLFWGFSVMFVKTKVGKSDGLVSIKRGFVLKDLVAFSQNIPDVQHTIKWKWAFRYLWVLRTKTAKNV</sequence>
<dbReference type="GO" id="GO:0008168">
    <property type="term" value="F:methyltransferase activity"/>
    <property type="evidence" value="ECO:0007669"/>
    <property type="project" value="UniProtKB-KW"/>
</dbReference>
<feature type="domain" description="Methyltransferase" evidence="2">
    <location>
        <begin position="61"/>
        <end position="155"/>
    </location>
</feature>
<dbReference type="InterPro" id="IPR029063">
    <property type="entry name" value="SAM-dependent_MTases_sf"/>
</dbReference>
<organism evidence="3 4">
    <name type="scientific">Arenibacter nanhaiticus</name>
    <dbReference type="NCBI Taxonomy" id="558155"/>
    <lineage>
        <taxon>Bacteria</taxon>
        <taxon>Pseudomonadati</taxon>
        <taxon>Bacteroidota</taxon>
        <taxon>Flavobacteriia</taxon>
        <taxon>Flavobacteriales</taxon>
        <taxon>Flavobacteriaceae</taxon>
        <taxon>Arenibacter</taxon>
    </lineage>
</organism>
<dbReference type="GO" id="GO:0032259">
    <property type="term" value="P:methylation"/>
    <property type="evidence" value="ECO:0007669"/>
    <property type="project" value="UniProtKB-KW"/>
</dbReference>
<dbReference type="Proteomes" id="UP000184231">
    <property type="component" value="Unassembled WGS sequence"/>
</dbReference>
<dbReference type="CDD" id="cd02440">
    <property type="entry name" value="AdoMet_MTases"/>
    <property type="match status" value="1"/>
</dbReference>
<proteinExistence type="predicted"/>